<dbReference type="InterPro" id="IPR050297">
    <property type="entry name" value="LipidA_mod_glycosyltrf_83"/>
</dbReference>
<evidence type="ECO:0000256" key="2">
    <source>
        <dbReference type="ARBA" id="ARBA00022475"/>
    </source>
</evidence>
<keyword evidence="4 11" id="KW-0808">Transferase</keyword>
<feature type="transmembrane region" description="Helical" evidence="9">
    <location>
        <begin position="337"/>
        <end position="356"/>
    </location>
</feature>
<evidence type="ECO:0000256" key="4">
    <source>
        <dbReference type="ARBA" id="ARBA00022679"/>
    </source>
</evidence>
<dbReference type="PANTHER" id="PTHR33908">
    <property type="entry name" value="MANNOSYLTRANSFERASE YKCB-RELATED"/>
    <property type="match status" value="1"/>
</dbReference>
<feature type="transmembrane region" description="Helical" evidence="9">
    <location>
        <begin position="150"/>
        <end position="168"/>
    </location>
</feature>
<comment type="caution">
    <text evidence="11">The sequence shown here is derived from an EMBL/GenBank/DDBJ whole genome shotgun (WGS) entry which is preliminary data.</text>
</comment>
<dbReference type="PANTHER" id="PTHR33908:SF11">
    <property type="entry name" value="MEMBRANE PROTEIN"/>
    <property type="match status" value="1"/>
</dbReference>
<feature type="transmembrane region" description="Helical" evidence="9">
    <location>
        <begin position="393"/>
        <end position="414"/>
    </location>
</feature>
<dbReference type="EMBL" id="JBHSJD010000024">
    <property type="protein sequence ID" value="MFC5026145.1"/>
    <property type="molecule type" value="Genomic_DNA"/>
</dbReference>
<sequence>MTSTLTPAAASRSGRRHRTGQQPVPLTPFPPAPRFRLRSSRPDQLLLLGLLLAIAVVQGVNIAGFPSFSDDEGTYLAQAWAIQQGQGLAHYEYWYDHPPLGWLQIALLTWAPALIAPESMTVGAMRSVMLLVTLVTAVLLYVLARRLALPRWTAALAVALFGLSPLSVELHREIFLDNIAVAWILAAFVLAASPSRHLWHHFAAGICAAVAVLSKETMLLALPAVLFTMWRHSHRDTRKFAVTGALTSCVLIGLLYPLFALLNNELLPGRGHVSLWDGVVYQLSRPGSGSIFTDGSGANKVLDSWLYYDRVLPLAGLAAALLLAATYRWSVTARATAGPAFVVVLLGSVAAFRSSGYLPDMYIIQALPFLALCLAAVAASVRGLLHRRLPRTAAIAAFTALALAGAAYTVPHWYEGGRTAMTDDPNARFRAAAAWLDPAAGHVTDPERRRVLVDDSLWLDLVHHGYRPGTGAIWFYKADLDPAVGRVLDDGWRDIDYVVSTPTVRRDAKDLPTVADALKNSTAVATFGEGEQRVEIRRTHGGGAR</sequence>
<feature type="transmembrane region" description="Helical" evidence="9">
    <location>
        <begin position="311"/>
        <end position="330"/>
    </location>
</feature>
<proteinExistence type="predicted"/>
<keyword evidence="3 11" id="KW-0328">Glycosyltransferase</keyword>
<feature type="transmembrane region" description="Helical" evidence="9">
    <location>
        <begin position="128"/>
        <end position="144"/>
    </location>
</feature>
<evidence type="ECO:0000256" key="9">
    <source>
        <dbReference type="SAM" id="Phobius"/>
    </source>
</evidence>
<dbReference type="EC" id="2.4.-.-" evidence="11"/>
<feature type="transmembrane region" description="Helical" evidence="9">
    <location>
        <begin position="45"/>
        <end position="65"/>
    </location>
</feature>
<keyword evidence="6 9" id="KW-1133">Transmembrane helix</keyword>
<accession>A0ABV9XL72</accession>
<keyword evidence="7 9" id="KW-0472">Membrane</keyword>
<dbReference type="RefSeq" id="WP_345689682.1">
    <property type="nucleotide sequence ID" value="NZ_BAABIT010000001.1"/>
</dbReference>
<gene>
    <name evidence="11" type="ORF">ACFPM3_28845</name>
</gene>
<feature type="transmembrane region" description="Helical" evidence="9">
    <location>
        <begin position="175"/>
        <end position="193"/>
    </location>
</feature>
<evidence type="ECO:0000256" key="6">
    <source>
        <dbReference type="ARBA" id="ARBA00022989"/>
    </source>
</evidence>
<reference evidence="12" key="1">
    <citation type="journal article" date="2019" name="Int. J. Syst. Evol. Microbiol.">
        <title>The Global Catalogue of Microorganisms (GCM) 10K type strain sequencing project: providing services to taxonomists for standard genome sequencing and annotation.</title>
        <authorList>
            <consortium name="The Broad Institute Genomics Platform"/>
            <consortium name="The Broad Institute Genome Sequencing Center for Infectious Disease"/>
            <person name="Wu L."/>
            <person name="Ma J."/>
        </authorList>
    </citation>
    <scope>NUCLEOTIDE SEQUENCE [LARGE SCALE GENOMIC DNA]</scope>
    <source>
        <strain evidence="12">CGMCC 4.1648</strain>
    </source>
</reference>
<evidence type="ECO:0000256" key="3">
    <source>
        <dbReference type="ARBA" id="ARBA00022676"/>
    </source>
</evidence>
<keyword evidence="2" id="KW-1003">Cell membrane</keyword>
<feature type="region of interest" description="Disordered" evidence="8">
    <location>
        <begin position="1"/>
        <end position="33"/>
    </location>
</feature>
<dbReference type="GO" id="GO:0016757">
    <property type="term" value="F:glycosyltransferase activity"/>
    <property type="evidence" value="ECO:0007669"/>
    <property type="project" value="UniProtKB-KW"/>
</dbReference>
<protein>
    <submittedName>
        <fullName evidence="11">ArnT family glycosyltransferase</fullName>
        <ecNumber evidence="11">2.4.-.-</ecNumber>
    </submittedName>
</protein>
<feature type="domain" description="ArnT-like N-terminal" evidence="10">
    <location>
        <begin position="117"/>
        <end position="244"/>
    </location>
</feature>
<evidence type="ECO:0000256" key="1">
    <source>
        <dbReference type="ARBA" id="ARBA00004651"/>
    </source>
</evidence>
<evidence type="ECO:0000313" key="12">
    <source>
        <dbReference type="Proteomes" id="UP001595829"/>
    </source>
</evidence>
<evidence type="ECO:0000256" key="8">
    <source>
        <dbReference type="SAM" id="MobiDB-lite"/>
    </source>
</evidence>
<keyword evidence="12" id="KW-1185">Reference proteome</keyword>
<dbReference type="InterPro" id="IPR003342">
    <property type="entry name" value="ArnT-like_N"/>
</dbReference>
<comment type="subcellular location">
    <subcellularLocation>
        <location evidence="1">Cell membrane</location>
        <topology evidence="1">Multi-pass membrane protein</topology>
    </subcellularLocation>
</comment>
<evidence type="ECO:0000313" key="11">
    <source>
        <dbReference type="EMBL" id="MFC5026145.1"/>
    </source>
</evidence>
<evidence type="ECO:0000256" key="5">
    <source>
        <dbReference type="ARBA" id="ARBA00022692"/>
    </source>
</evidence>
<feature type="transmembrane region" description="Helical" evidence="9">
    <location>
        <begin position="199"/>
        <end position="228"/>
    </location>
</feature>
<keyword evidence="5 9" id="KW-0812">Transmembrane</keyword>
<evidence type="ECO:0000256" key="7">
    <source>
        <dbReference type="ARBA" id="ARBA00023136"/>
    </source>
</evidence>
<feature type="transmembrane region" description="Helical" evidence="9">
    <location>
        <begin position="100"/>
        <end position="116"/>
    </location>
</feature>
<organism evidence="11 12">
    <name type="scientific">Streptomyces coeruleoprunus</name>
    <dbReference type="NCBI Taxonomy" id="285563"/>
    <lineage>
        <taxon>Bacteria</taxon>
        <taxon>Bacillati</taxon>
        <taxon>Actinomycetota</taxon>
        <taxon>Actinomycetes</taxon>
        <taxon>Kitasatosporales</taxon>
        <taxon>Streptomycetaceae</taxon>
        <taxon>Streptomyces</taxon>
    </lineage>
</organism>
<feature type="transmembrane region" description="Helical" evidence="9">
    <location>
        <begin position="362"/>
        <end position="381"/>
    </location>
</feature>
<dbReference type="Pfam" id="PF02366">
    <property type="entry name" value="PMT"/>
    <property type="match status" value="1"/>
</dbReference>
<evidence type="ECO:0000259" key="10">
    <source>
        <dbReference type="Pfam" id="PF02366"/>
    </source>
</evidence>
<name>A0ABV9XL72_9ACTN</name>
<dbReference type="Proteomes" id="UP001595829">
    <property type="component" value="Unassembled WGS sequence"/>
</dbReference>
<feature type="transmembrane region" description="Helical" evidence="9">
    <location>
        <begin position="240"/>
        <end position="259"/>
    </location>
</feature>